<sequence length="530" mass="59830">MTSHQHYNFPPPGGAPNANSPNPFRPYYTASDSPLQSYYNNLSSSVLEEELATQNEIHSQAAAKELASYGFVKYMTLAIAAPFEAGQTLLQVQYLPNDDGFNGDEFDLAEMAKREEELRRAREEKEERERGIYNSERTRGHSTALGGGYYSRNEYGNMPGSTGNMTRDEYSHHLASNAIPPSYEEERRRREYENSPVSTTTVASTPGYVFRSSVYDEESRPTYQMAPIEGGVWTAVTSLAKHPTEGWMSLWKGQYTNWIYEMLHLFAQPTLEATLNDTFDLYDDTIPLVHLDHVAPNIATMVTSHLVVGLILSPLELVRTRLIIQTANPLQRKYSGMVNCFTTIIQEEGVSALWGGVNLFPTILYHTLTPLLTNSIPLVIDRVFKLSAADSPFFYSLAELGLNTLELLIRLPIETIRKRLQAQIQNQGRQPVPGAKRYRTAVETRKRPYYGMVDCIYRIIKEEGGHHKRVSRTYKNEEGQVVTTNVVQRPWYSAWGVRGLYTGLGMHLTSNVALFAVGAVTNLQDEGDDW</sequence>
<dbReference type="PROSITE" id="PS50920">
    <property type="entry name" value="SOLCAR"/>
    <property type="match status" value="1"/>
</dbReference>
<dbReference type="GO" id="GO:0016020">
    <property type="term" value="C:membrane"/>
    <property type="evidence" value="ECO:0007669"/>
    <property type="project" value="UniProtKB-SubCell"/>
</dbReference>
<comment type="similarity">
    <text evidence="7">Belongs to the mitochondrial carrier (TC 2.A.29) family.</text>
</comment>
<evidence type="ECO:0000256" key="6">
    <source>
        <dbReference type="PROSITE-ProRule" id="PRU00282"/>
    </source>
</evidence>
<proteinExistence type="inferred from homology"/>
<dbReference type="AlphaFoldDB" id="A0A9P6U0J0"/>
<evidence type="ECO:0000256" key="7">
    <source>
        <dbReference type="RuleBase" id="RU000488"/>
    </source>
</evidence>
<comment type="subcellular location">
    <subcellularLocation>
        <location evidence="1">Membrane</location>
        <topology evidence="1">Multi-pass membrane protein</topology>
    </subcellularLocation>
</comment>
<dbReference type="OrthoDB" id="77989at2759"/>
<gene>
    <name evidence="9" type="ORF">BG011_006086</name>
</gene>
<name>A0A9P6U0J0_9FUNG</name>
<dbReference type="EMBL" id="JAAAJA010000430">
    <property type="protein sequence ID" value="KAG0253929.1"/>
    <property type="molecule type" value="Genomic_DNA"/>
</dbReference>
<reference evidence="9" key="1">
    <citation type="journal article" date="2020" name="Fungal Divers.">
        <title>Resolving the Mortierellaceae phylogeny through synthesis of multi-gene phylogenetics and phylogenomics.</title>
        <authorList>
            <person name="Vandepol N."/>
            <person name="Liber J."/>
            <person name="Desiro A."/>
            <person name="Na H."/>
            <person name="Kennedy M."/>
            <person name="Barry K."/>
            <person name="Grigoriev I.V."/>
            <person name="Miller A.N."/>
            <person name="O'Donnell K."/>
            <person name="Stajich J.E."/>
            <person name="Bonito G."/>
        </authorList>
    </citation>
    <scope>NUCLEOTIDE SEQUENCE</scope>
    <source>
        <strain evidence="9">KOD948</strain>
    </source>
</reference>
<keyword evidence="10" id="KW-1185">Reference proteome</keyword>
<keyword evidence="4" id="KW-1133">Transmembrane helix</keyword>
<evidence type="ECO:0008006" key="11">
    <source>
        <dbReference type="Google" id="ProtNLM"/>
    </source>
</evidence>
<comment type="caution">
    <text evidence="9">The sequence shown here is derived from an EMBL/GenBank/DDBJ whole genome shotgun (WGS) entry which is preliminary data.</text>
</comment>
<evidence type="ECO:0000256" key="8">
    <source>
        <dbReference type="SAM" id="MobiDB-lite"/>
    </source>
</evidence>
<keyword evidence="5 6" id="KW-0472">Membrane</keyword>
<feature type="repeat" description="Solcar" evidence="6">
    <location>
        <begin position="291"/>
        <end position="387"/>
    </location>
</feature>
<dbReference type="Gene3D" id="1.50.40.10">
    <property type="entry name" value="Mitochondrial carrier domain"/>
    <property type="match status" value="1"/>
</dbReference>
<dbReference type="InterPro" id="IPR023395">
    <property type="entry name" value="MCP_dom_sf"/>
</dbReference>
<evidence type="ECO:0000256" key="4">
    <source>
        <dbReference type="ARBA" id="ARBA00022989"/>
    </source>
</evidence>
<organism evidence="9 10">
    <name type="scientific">Mortierella polycephala</name>
    <dbReference type="NCBI Taxonomy" id="41804"/>
    <lineage>
        <taxon>Eukaryota</taxon>
        <taxon>Fungi</taxon>
        <taxon>Fungi incertae sedis</taxon>
        <taxon>Mucoromycota</taxon>
        <taxon>Mortierellomycotina</taxon>
        <taxon>Mortierellomycetes</taxon>
        <taxon>Mortierellales</taxon>
        <taxon>Mortierellaceae</taxon>
        <taxon>Mortierella</taxon>
    </lineage>
</organism>
<keyword evidence="7" id="KW-0813">Transport</keyword>
<feature type="region of interest" description="Disordered" evidence="8">
    <location>
        <begin position="1"/>
        <end position="26"/>
    </location>
</feature>
<evidence type="ECO:0000256" key="3">
    <source>
        <dbReference type="ARBA" id="ARBA00022737"/>
    </source>
</evidence>
<evidence type="ECO:0000256" key="1">
    <source>
        <dbReference type="ARBA" id="ARBA00004141"/>
    </source>
</evidence>
<protein>
    <recommendedName>
        <fullName evidence="11">Mitochondrial carrier</fullName>
    </recommendedName>
</protein>
<dbReference type="InterPro" id="IPR018108">
    <property type="entry name" value="MCP_transmembrane"/>
</dbReference>
<evidence type="ECO:0000313" key="9">
    <source>
        <dbReference type="EMBL" id="KAG0253929.1"/>
    </source>
</evidence>
<evidence type="ECO:0000256" key="5">
    <source>
        <dbReference type="ARBA" id="ARBA00023136"/>
    </source>
</evidence>
<dbReference type="Proteomes" id="UP000726737">
    <property type="component" value="Unassembled WGS sequence"/>
</dbReference>
<evidence type="ECO:0000256" key="2">
    <source>
        <dbReference type="ARBA" id="ARBA00022692"/>
    </source>
</evidence>
<accession>A0A9P6U0J0</accession>
<dbReference type="PANTHER" id="PTHR24089">
    <property type="entry name" value="SOLUTE CARRIER FAMILY 25"/>
    <property type="match status" value="1"/>
</dbReference>
<dbReference type="Pfam" id="PF00153">
    <property type="entry name" value="Mito_carr"/>
    <property type="match status" value="1"/>
</dbReference>
<evidence type="ECO:0000313" key="10">
    <source>
        <dbReference type="Proteomes" id="UP000726737"/>
    </source>
</evidence>
<keyword evidence="3" id="KW-0677">Repeat</keyword>
<keyword evidence="2 6" id="KW-0812">Transmembrane</keyword>
<dbReference type="SUPFAM" id="SSF103506">
    <property type="entry name" value="Mitochondrial carrier"/>
    <property type="match status" value="1"/>
</dbReference>